<sequence>MRAMFSLLGLLIVAAIVLMLVKQQLGVHKAPAASAPATAASGAPSGGPIRPKDVGQQVQGALDDAARRTAEAAASAAGN</sequence>
<feature type="compositionally biased region" description="Low complexity" evidence="1">
    <location>
        <begin position="32"/>
        <end position="48"/>
    </location>
</feature>
<proteinExistence type="predicted"/>
<protein>
    <submittedName>
        <fullName evidence="2">Uncharacterized protein</fullName>
    </submittedName>
</protein>
<organism evidence="2 3">
    <name type="scientific">Roseateles paludis</name>
    <dbReference type="NCBI Taxonomy" id="3145238"/>
    <lineage>
        <taxon>Bacteria</taxon>
        <taxon>Pseudomonadati</taxon>
        <taxon>Pseudomonadota</taxon>
        <taxon>Betaproteobacteria</taxon>
        <taxon>Burkholderiales</taxon>
        <taxon>Sphaerotilaceae</taxon>
        <taxon>Roseateles</taxon>
    </lineage>
</organism>
<accession>A0ABV0G151</accession>
<gene>
    <name evidence="2" type="ORF">ABDJ85_08290</name>
</gene>
<evidence type="ECO:0000256" key="1">
    <source>
        <dbReference type="SAM" id="MobiDB-lite"/>
    </source>
</evidence>
<evidence type="ECO:0000313" key="2">
    <source>
        <dbReference type="EMBL" id="MEO3691465.1"/>
    </source>
</evidence>
<reference evidence="2 3" key="1">
    <citation type="submission" date="2024-05" db="EMBL/GenBank/DDBJ databases">
        <title>Roseateles sp. DJS-2-20 16S ribosomal RNA gene Genome sequencing and assembly.</title>
        <authorList>
            <person name="Woo H."/>
        </authorList>
    </citation>
    <scope>NUCLEOTIDE SEQUENCE [LARGE SCALE GENOMIC DNA]</scope>
    <source>
        <strain evidence="2 3">DJS-2-20</strain>
    </source>
</reference>
<comment type="caution">
    <text evidence="2">The sequence shown here is derived from an EMBL/GenBank/DDBJ whole genome shotgun (WGS) entry which is preliminary data.</text>
</comment>
<keyword evidence="3" id="KW-1185">Reference proteome</keyword>
<evidence type="ECO:0000313" key="3">
    <source>
        <dbReference type="Proteomes" id="UP001495147"/>
    </source>
</evidence>
<dbReference type="Proteomes" id="UP001495147">
    <property type="component" value="Unassembled WGS sequence"/>
</dbReference>
<name>A0ABV0G151_9BURK</name>
<dbReference type="RefSeq" id="WP_347704287.1">
    <property type="nucleotide sequence ID" value="NZ_JBDPZD010000002.1"/>
</dbReference>
<dbReference type="EMBL" id="JBDPZD010000002">
    <property type="protein sequence ID" value="MEO3691465.1"/>
    <property type="molecule type" value="Genomic_DNA"/>
</dbReference>
<feature type="region of interest" description="Disordered" evidence="1">
    <location>
        <begin position="32"/>
        <end position="79"/>
    </location>
</feature>